<comment type="caution">
    <text evidence="1">The sequence shown here is derived from an EMBL/GenBank/DDBJ whole genome shotgun (WGS) entry which is preliminary data.</text>
</comment>
<sequence length="64" mass="7223">MILRCRLAHSPYFYGVKGACAFEKKGETLFWSHNHTQCPPNACETDATPVSKVVPVDLKRGRFL</sequence>
<reference evidence="1" key="2">
    <citation type="submission" date="2020-09" db="EMBL/GenBank/DDBJ databases">
        <authorList>
            <person name="Sun Q."/>
            <person name="Ohkuma M."/>
        </authorList>
    </citation>
    <scope>NUCLEOTIDE SEQUENCE</scope>
    <source>
        <strain evidence="1">JCM 4646</strain>
    </source>
</reference>
<protein>
    <submittedName>
        <fullName evidence="1">Uncharacterized protein</fullName>
    </submittedName>
</protein>
<gene>
    <name evidence="1" type="ORF">GCM10018781_09350</name>
</gene>
<proteinExistence type="predicted"/>
<dbReference type="Proteomes" id="UP000617734">
    <property type="component" value="Unassembled WGS sequence"/>
</dbReference>
<organism evidence="1 2">
    <name type="scientific">Kitasatospora indigofera</name>
    <dbReference type="NCBI Taxonomy" id="67307"/>
    <lineage>
        <taxon>Bacteria</taxon>
        <taxon>Bacillati</taxon>
        <taxon>Actinomycetota</taxon>
        <taxon>Actinomycetes</taxon>
        <taxon>Kitasatosporales</taxon>
        <taxon>Streptomycetaceae</taxon>
        <taxon>Kitasatospora</taxon>
    </lineage>
</organism>
<dbReference type="EMBL" id="BNBO01000003">
    <property type="protein sequence ID" value="GHH61940.1"/>
    <property type="molecule type" value="Genomic_DNA"/>
</dbReference>
<accession>A0A919FDK8</accession>
<evidence type="ECO:0000313" key="1">
    <source>
        <dbReference type="EMBL" id="GHH61940.1"/>
    </source>
</evidence>
<evidence type="ECO:0000313" key="2">
    <source>
        <dbReference type="Proteomes" id="UP000617734"/>
    </source>
</evidence>
<name>A0A919FDK8_9ACTN</name>
<reference evidence="1" key="1">
    <citation type="journal article" date="2014" name="Int. J. Syst. Evol. Microbiol.">
        <title>Complete genome sequence of Corynebacterium casei LMG S-19264T (=DSM 44701T), isolated from a smear-ripened cheese.</title>
        <authorList>
            <consortium name="US DOE Joint Genome Institute (JGI-PGF)"/>
            <person name="Walter F."/>
            <person name="Albersmeier A."/>
            <person name="Kalinowski J."/>
            <person name="Ruckert C."/>
        </authorList>
    </citation>
    <scope>NUCLEOTIDE SEQUENCE</scope>
    <source>
        <strain evidence="1">JCM 4646</strain>
    </source>
</reference>
<keyword evidence="2" id="KW-1185">Reference proteome</keyword>
<dbReference type="AlphaFoldDB" id="A0A919FDK8"/>